<dbReference type="Proteomes" id="UP000550707">
    <property type="component" value="Unassembled WGS sequence"/>
</dbReference>
<sequence>MPRNYKGSCDRTPASTSGDACDPASPLPEAAPKTLVLYAVVATAATRGPKNHGSSRDRNVSTSMTQVSPPQQRQLWKHSTRALARQQHLQCSAPGSAAACTAENPVATEGAVHTALALSWSHVQSHREPGSSWSETCYFGSSSPRLPPHALSSSAALGCFL</sequence>
<feature type="compositionally biased region" description="Polar residues" evidence="1">
    <location>
        <begin position="60"/>
        <end position="74"/>
    </location>
</feature>
<accession>A0A7J8I7X2</accession>
<protein>
    <submittedName>
        <fullName evidence="2">Uncharacterized protein</fullName>
    </submittedName>
</protein>
<evidence type="ECO:0000256" key="1">
    <source>
        <dbReference type="SAM" id="MobiDB-lite"/>
    </source>
</evidence>
<comment type="caution">
    <text evidence="2">The sequence shown here is derived from an EMBL/GenBank/DDBJ whole genome shotgun (WGS) entry which is preliminary data.</text>
</comment>
<reference evidence="2 3" key="1">
    <citation type="journal article" date="2020" name="Nature">
        <title>Six reference-quality genomes reveal evolution of bat adaptations.</title>
        <authorList>
            <person name="Jebb D."/>
            <person name="Huang Z."/>
            <person name="Pippel M."/>
            <person name="Hughes G.M."/>
            <person name="Lavrichenko K."/>
            <person name="Devanna P."/>
            <person name="Winkler S."/>
            <person name="Jermiin L.S."/>
            <person name="Skirmuntt E.C."/>
            <person name="Katzourakis A."/>
            <person name="Burkitt-Gray L."/>
            <person name="Ray D.A."/>
            <person name="Sullivan K.A.M."/>
            <person name="Roscito J.G."/>
            <person name="Kirilenko B.M."/>
            <person name="Davalos L.M."/>
            <person name="Corthals A.P."/>
            <person name="Power M.L."/>
            <person name="Jones G."/>
            <person name="Ransome R.D."/>
            <person name="Dechmann D.K.N."/>
            <person name="Locatelli A.G."/>
            <person name="Puechmaille S.J."/>
            <person name="Fedrigo O."/>
            <person name="Jarvis E.D."/>
            <person name="Hiller M."/>
            <person name="Vernes S.C."/>
            <person name="Myers E.W."/>
            <person name="Teeling E.C."/>
        </authorList>
    </citation>
    <scope>NUCLEOTIDE SEQUENCE [LARGE SCALE GENOMIC DNA]</scope>
    <source>
        <strain evidence="2">MMolMol1</strain>
        <tissue evidence="2">Muscle</tissue>
    </source>
</reference>
<dbReference type="InParanoid" id="A0A7J8I7X2"/>
<dbReference type="EMBL" id="JACASF010000004">
    <property type="protein sequence ID" value="KAF6480657.1"/>
    <property type="molecule type" value="Genomic_DNA"/>
</dbReference>
<evidence type="ECO:0000313" key="3">
    <source>
        <dbReference type="Proteomes" id="UP000550707"/>
    </source>
</evidence>
<gene>
    <name evidence="2" type="ORF">HJG59_010524</name>
</gene>
<evidence type="ECO:0000313" key="2">
    <source>
        <dbReference type="EMBL" id="KAF6480657.1"/>
    </source>
</evidence>
<feature type="region of interest" description="Disordered" evidence="1">
    <location>
        <begin position="46"/>
        <end position="75"/>
    </location>
</feature>
<feature type="region of interest" description="Disordered" evidence="1">
    <location>
        <begin position="1"/>
        <end position="28"/>
    </location>
</feature>
<dbReference type="AlphaFoldDB" id="A0A7J8I7X2"/>
<organism evidence="2 3">
    <name type="scientific">Molossus molossus</name>
    <name type="common">Pallas' mastiff bat</name>
    <name type="synonym">Vespertilio molossus</name>
    <dbReference type="NCBI Taxonomy" id="27622"/>
    <lineage>
        <taxon>Eukaryota</taxon>
        <taxon>Metazoa</taxon>
        <taxon>Chordata</taxon>
        <taxon>Craniata</taxon>
        <taxon>Vertebrata</taxon>
        <taxon>Euteleostomi</taxon>
        <taxon>Mammalia</taxon>
        <taxon>Eutheria</taxon>
        <taxon>Laurasiatheria</taxon>
        <taxon>Chiroptera</taxon>
        <taxon>Yangochiroptera</taxon>
        <taxon>Molossidae</taxon>
        <taxon>Molossus</taxon>
    </lineage>
</organism>
<keyword evidence="3" id="KW-1185">Reference proteome</keyword>
<proteinExistence type="predicted"/>
<name>A0A7J8I7X2_MOLMO</name>